<dbReference type="EMBL" id="LRBP01000001">
    <property type="protein sequence ID" value="OII75518.1"/>
    <property type="molecule type" value="Genomic_DNA"/>
</dbReference>
<dbReference type="GO" id="GO:0005524">
    <property type="term" value="F:ATP binding"/>
    <property type="evidence" value="ECO:0007669"/>
    <property type="project" value="UniProtKB-KW"/>
</dbReference>
<dbReference type="RefSeq" id="XP_028876525.1">
    <property type="nucleotide sequence ID" value="XM_029019051.1"/>
</dbReference>
<comment type="caution">
    <text evidence="1">The sequence shown here is derived from an EMBL/GenBank/DDBJ whole genome shotgun (WGS) entry which is preliminary data.</text>
</comment>
<dbReference type="AlphaFoldDB" id="A0A1J4MMU2"/>
<keyword evidence="2" id="KW-1185">Reference proteome</keyword>
<evidence type="ECO:0000313" key="2">
    <source>
        <dbReference type="Proteomes" id="UP000186176"/>
    </source>
</evidence>
<organism evidence="1 2">
    <name type="scientific">Cryptosporidium ubiquitum</name>
    <dbReference type="NCBI Taxonomy" id="857276"/>
    <lineage>
        <taxon>Eukaryota</taxon>
        <taxon>Sar</taxon>
        <taxon>Alveolata</taxon>
        <taxon>Apicomplexa</taxon>
        <taxon>Conoidasida</taxon>
        <taxon>Coccidia</taxon>
        <taxon>Eucoccidiorida</taxon>
        <taxon>Eimeriorina</taxon>
        <taxon>Cryptosporidiidae</taxon>
        <taxon>Cryptosporidium</taxon>
    </lineage>
</organism>
<evidence type="ECO:0000313" key="1">
    <source>
        <dbReference type="EMBL" id="OII75518.1"/>
    </source>
</evidence>
<dbReference type="GeneID" id="39978830"/>
<proteinExistence type="predicted"/>
<dbReference type="VEuPathDB" id="CryptoDB:cubi_02039"/>
<accession>A0A1J4MMU2</accession>
<dbReference type="GO" id="GO:0035299">
    <property type="term" value="F:inositol-1,3,4,5,6-pentakisphosphate 2-kinase activity"/>
    <property type="evidence" value="ECO:0007669"/>
    <property type="project" value="UniProtKB-EC"/>
</dbReference>
<dbReference type="OrthoDB" id="339431at2759"/>
<sequence>METFPKNWKFFKVNFYETKWDFLIDGGMQSVFSTFSNIKLNFIKCFQNDQFDFSRIKGPTIVSIFEKKEGQIIDDFEVTMNYFILKIERKSTTMINDIINKILFEFGLNKTQLYSHIISPRIPLIFIQETLFRLGWFEPNLSMINIPFFPLNACTFHTIFARQIFNLEFKPKCILPLLTRDFTLYRILQKLIQDNSWIADSSGTTLDEIDREFELLFRYKRLCGVKNIPCQVSIQKLSKDDNFENSYSPIHLFFSKSKDQVSREFLKALKISGKVVQNSSITSVNHLMKNDEFTEIIQNEIPIFFESLSHFSQIFHKLILCQTFCAGQQLLAYYLYIVLKFIIPINDIRNLINNQTMNISTKIEETLSSNSNLMNIEFYNTKVIENFQFGLLYLTKLVFHINKNFSDKNQCNGNIGEVLNNDPEFSCAVQDVTLWLSKFFLGRSVCDCSLIITSLYTNKHCLCPNYSDFMPIKSIYLNRKLIPNSYTELYNEENFNAWARIKIIDISNKPLEKMVYWKSQFLNLVKKLIIHYKNTRKSNKNLKITKIC</sequence>
<reference evidence="1 2" key="1">
    <citation type="submission" date="2016-10" db="EMBL/GenBank/DDBJ databases">
        <title>Reductive evolution of mitochondrial metabolism and differential evolution of invasion-related proteins in Cryptosporidium.</title>
        <authorList>
            <person name="Liu S."/>
            <person name="Roellig D.M."/>
            <person name="Guo Y."/>
            <person name="Li N."/>
            <person name="Frace M.A."/>
            <person name="Tang K."/>
            <person name="Zhang L."/>
            <person name="Feng Y."/>
            <person name="Xiao L."/>
        </authorList>
    </citation>
    <scope>NUCLEOTIDE SEQUENCE [LARGE SCALE GENOMIC DNA]</scope>
    <source>
        <strain evidence="1">39726</strain>
    </source>
</reference>
<name>A0A1J4MMU2_9CRYT</name>
<protein>
    <submittedName>
        <fullName evidence="1">Uncharacterized protein</fullName>
    </submittedName>
</protein>
<dbReference type="Proteomes" id="UP000186176">
    <property type="component" value="Unassembled WGS sequence"/>
</dbReference>
<gene>
    <name evidence="1" type="ORF">cubi_02039</name>
</gene>